<organism evidence="1">
    <name type="scientific">Hexamita inflata</name>
    <dbReference type="NCBI Taxonomy" id="28002"/>
    <lineage>
        <taxon>Eukaryota</taxon>
        <taxon>Metamonada</taxon>
        <taxon>Diplomonadida</taxon>
        <taxon>Hexamitidae</taxon>
        <taxon>Hexamitinae</taxon>
        <taxon>Hexamita</taxon>
    </lineage>
</organism>
<dbReference type="AlphaFoldDB" id="A0AA86R174"/>
<dbReference type="EMBL" id="CAXDID020000596">
    <property type="protein sequence ID" value="CAL6105452.1"/>
    <property type="molecule type" value="Genomic_DNA"/>
</dbReference>
<evidence type="ECO:0000313" key="1">
    <source>
        <dbReference type="EMBL" id="CAI9967222.1"/>
    </source>
</evidence>
<comment type="caution">
    <text evidence="1">The sequence shown here is derived from an EMBL/GenBank/DDBJ whole genome shotgun (WGS) entry which is preliminary data.</text>
</comment>
<reference evidence="2 3" key="2">
    <citation type="submission" date="2024-07" db="EMBL/GenBank/DDBJ databases">
        <authorList>
            <person name="Akdeniz Z."/>
        </authorList>
    </citation>
    <scope>NUCLEOTIDE SEQUENCE [LARGE SCALE GENOMIC DNA]</scope>
</reference>
<evidence type="ECO:0000313" key="3">
    <source>
        <dbReference type="Proteomes" id="UP001642409"/>
    </source>
</evidence>
<keyword evidence="3" id="KW-1185">Reference proteome</keyword>
<evidence type="ECO:0000313" key="2">
    <source>
        <dbReference type="EMBL" id="CAL6105452.1"/>
    </source>
</evidence>
<proteinExistence type="predicted"/>
<reference evidence="1" key="1">
    <citation type="submission" date="2023-06" db="EMBL/GenBank/DDBJ databases">
        <authorList>
            <person name="Kurt Z."/>
        </authorList>
    </citation>
    <scope>NUCLEOTIDE SEQUENCE</scope>
</reference>
<dbReference type="Proteomes" id="UP001642409">
    <property type="component" value="Unassembled WGS sequence"/>
</dbReference>
<name>A0AA86R174_9EUKA</name>
<dbReference type="EMBL" id="CATOUU010001017">
    <property type="protein sequence ID" value="CAI9967222.1"/>
    <property type="molecule type" value="Genomic_DNA"/>
</dbReference>
<protein>
    <submittedName>
        <fullName evidence="2">Hypothetical_protein</fullName>
    </submittedName>
</protein>
<sequence>MQSRTNPKVPSRLSQIKTISAPSSAASYFRSHKSVPCATLQITMEHSETESDDEFDVNSFSFLTQLIRSSIQNTTQQVRRVIKVERHFYTQMQNIQILFKNQRNVIHYFVDDILLTE</sequence>
<accession>A0AA86R174</accession>
<gene>
    <name evidence="1" type="ORF">HINF_LOCUS54867</name>
    <name evidence="2" type="ORF">HINF_LOCUS73270</name>
</gene>